<dbReference type="PANTHER" id="PTHR20996:SF1">
    <property type="entry name" value="NUCLEAR ENVELOPE PHOSPHATASE-REGULATORY SUBUNIT 1"/>
    <property type="match status" value="1"/>
</dbReference>
<dbReference type="EMBL" id="CAQQ02029470">
    <property type="status" value="NOT_ANNOTATED_CDS"/>
    <property type="molecule type" value="Genomic_DNA"/>
</dbReference>
<protein>
    <recommendedName>
        <fullName evidence="10">Transmembrane protein 188</fullName>
    </recommendedName>
</protein>
<evidence type="ECO:0000256" key="7">
    <source>
        <dbReference type="ARBA" id="ARBA00023098"/>
    </source>
</evidence>
<keyword evidence="5 11" id="KW-0812">Transmembrane</keyword>
<evidence type="ECO:0000256" key="11">
    <source>
        <dbReference type="SAM" id="Phobius"/>
    </source>
</evidence>
<keyword evidence="8 11" id="KW-0472">Membrane</keyword>
<evidence type="ECO:0000256" key="2">
    <source>
        <dbReference type="ARBA" id="ARBA00004496"/>
    </source>
</evidence>
<reference evidence="12" key="2">
    <citation type="submission" date="2015-06" db="UniProtKB">
        <authorList>
            <consortium name="EnsemblMetazoa"/>
        </authorList>
    </citation>
    <scope>IDENTIFICATION</scope>
</reference>
<comment type="similarity">
    <text evidence="3">Belongs to the CNEP1R1 family.</text>
</comment>
<evidence type="ECO:0000256" key="1">
    <source>
        <dbReference type="ARBA" id="ARBA00004232"/>
    </source>
</evidence>
<evidence type="ECO:0000313" key="12">
    <source>
        <dbReference type="EnsemblMetazoa" id="MESCA000800-PA"/>
    </source>
</evidence>
<dbReference type="STRING" id="36166.T1GC05"/>
<evidence type="ECO:0000256" key="10">
    <source>
        <dbReference type="ARBA" id="ARBA00030458"/>
    </source>
</evidence>
<feature type="transmembrane region" description="Helical" evidence="11">
    <location>
        <begin position="32"/>
        <end position="49"/>
    </location>
</feature>
<accession>T1GC05</accession>
<keyword evidence="13" id="KW-1185">Reference proteome</keyword>
<keyword evidence="7" id="KW-0443">Lipid metabolism</keyword>
<dbReference type="OMA" id="ITTRARC"/>
<evidence type="ECO:0000256" key="4">
    <source>
        <dbReference type="ARBA" id="ARBA00022490"/>
    </source>
</evidence>
<dbReference type="Proteomes" id="UP000015102">
    <property type="component" value="Unassembled WGS sequence"/>
</dbReference>
<evidence type="ECO:0000256" key="3">
    <source>
        <dbReference type="ARBA" id="ARBA00010998"/>
    </source>
</evidence>
<dbReference type="GO" id="GO:0031965">
    <property type="term" value="C:nuclear membrane"/>
    <property type="evidence" value="ECO:0007669"/>
    <property type="project" value="UniProtKB-SubCell"/>
</dbReference>
<dbReference type="EMBL" id="CAQQ02029471">
    <property type="status" value="NOT_ANNOTATED_CDS"/>
    <property type="molecule type" value="Genomic_DNA"/>
</dbReference>
<proteinExistence type="inferred from homology"/>
<dbReference type="GO" id="GO:0071595">
    <property type="term" value="C:Nem1-Spo7 phosphatase complex"/>
    <property type="evidence" value="ECO:0007669"/>
    <property type="project" value="InterPro"/>
</dbReference>
<evidence type="ECO:0000313" key="13">
    <source>
        <dbReference type="Proteomes" id="UP000015102"/>
    </source>
</evidence>
<dbReference type="InterPro" id="IPR019168">
    <property type="entry name" value="NEP1-R1"/>
</dbReference>
<keyword evidence="6 11" id="KW-1133">Transmembrane helix</keyword>
<dbReference type="PANTHER" id="PTHR20996">
    <property type="entry name" value="NUCLEAR ENVELOPE PHOSPHATASE-REGULATORY SUBUNIT 1"/>
    <property type="match status" value="1"/>
</dbReference>
<sequence length="123" mass="13784">MESSACDDLKSFERRLTEVVTCYQPAAKKWRIILAVIASATAIGAYYWLKDPDTSIVPFNESLFNHKIFSLAIISLIMLFLAGVDNLVIAPKIITSRTRTVLSNYNMSCDDTGKLILRPRPTN</sequence>
<dbReference type="AlphaFoldDB" id="T1GC05"/>
<organism evidence="12 13">
    <name type="scientific">Megaselia scalaris</name>
    <name type="common">Humpbacked fly</name>
    <name type="synonym">Phora scalaris</name>
    <dbReference type="NCBI Taxonomy" id="36166"/>
    <lineage>
        <taxon>Eukaryota</taxon>
        <taxon>Metazoa</taxon>
        <taxon>Ecdysozoa</taxon>
        <taxon>Arthropoda</taxon>
        <taxon>Hexapoda</taxon>
        <taxon>Insecta</taxon>
        <taxon>Pterygota</taxon>
        <taxon>Neoptera</taxon>
        <taxon>Endopterygota</taxon>
        <taxon>Diptera</taxon>
        <taxon>Brachycera</taxon>
        <taxon>Muscomorpha</taxon>
        <taxon>Platypezoidea</taxon>
        <taxon>Phoridae</taxon>
        <taxon>Megaseliini</taxon>
        <taxon>Megaselia</taxon>
    </lineage>
</organism>
<dbReference type="GO" id="GO:0005737">
    <property type="term" value="C:cytoplasm"/>
    <property type="evidence" value="ECO:0007669"/>
    <property type="project" value="UniProtKB-SubCell"/>
</dbReference>
<keyword evidence="4" id="KW-0963">Cytoplasm</keyword>
<dbReference type="Pfam" id="PF09771">
    <property type="entry name" value="Tmemb_18A"/>
    <property type="match status" value="1"/>
</dbReference>
<comment type="subcellular location">
    <subcellularLocation>
        <location evidence="2">Cytoplasm</location>
    </subcellularLocation>
    <subcellularLocation>
        <location evidence="1">Nucleus membrane</location>
        <topology evidence="1">Multi-pass membrane protein</topology>
    </subcellularLocation>
</comment>
<evidence type="ECO:0000256" key="5">
    <source>
        <dbReference type="ARBA" id="ARBA00022692"/>
    </source>
</evidence>
<feature type="transmembrane region" description="Helical" evidence="11">
    <location>
        <begin position="69"/>
        <end position="89"/>
    </location>
</feature>
<dbReference type="EnsemblMetazoa" id="MESCA000800-RA">
    <property type="protein sequence ID" value="MESCA000800-PA"/>
    <property type="gene ID" value="MESCA000800"/>
</dbReference>
<dbReference type="GO" id="GO:0006629">
    <property type="term" value="P:lipid metabolic process"/>
    <property type="evidence" value="ECO:0007669"/>
    <property type="project" value="UniProtKB-KW"/>
</dbReference>
<evidence type="ECO:0000256" key="6">
    <source>
        <dbReference type="ARBA" id="ARBA00022989"/>
    </source>
</evidence>
<name>T1GC05_MEGSC</name>
<reference evidence="13" key="1">
    <citation type="submission" date="2013-02" db="EMBL/GenBank/DDBJ databases">
        <authorList>
            <person name="Hughes D."/>
        </authorList>
    </citation>
    <scope>NUCLEOTIDE SEQUENCE</scope>
    <source>
        <strain>Durham</strain>
        <strain evidence="13">NC isolate 2 -- Noor lab</strain>
    </source>
</reference>
<evidence type="ECO:0000256" key="9">
    <source>
        <dbReference type="ARBA" id="ARBA00023242"/>
    </source>
</evidence>
<evidence type="ECO:0000256" key="8">
    <source>
        <dbReference type="ARBA" id="ARBA00023136"/>
    </source>
</evidence>
<dbReference type="HOGENOM" id="CLU_138149_0_0_1"/>
<keyword evidence="9" id="KW-0539">Nucleus</keyword>